<evidence type="ECO:0000313" key="1">
    <source>
        <dbReference type="EMBL" id="MBH5144197.1"/>
    </source>
</evidence>
<proteinExistence type="predicted"/>
<protein>
    <submittedName>
        <fullName evidence="1">Uncharacterized protein</fullName>
    </submittedName>
</protein>
<dbReference type="RefSeq" id="WP_149357614.1">
    <property type="nucleotide sequence ID" value="NZ_JAECSB010000057.1"/>
</dbReference>
<keyword evidence="2" id="KW-1185">Reference proteome</keyword>
<dbReference type="AlphaFoldDB" id="A0A8I1D7G5"/>
<gene>
    <name evidence="1" type="ORF">I3517_16395</name>
</gene>
<accession>A0A8I1D7G5</accession>
<evidence type="ECO:0000313" key="2">
    <source>
        <dbReference type="Proteomes" id="UP000627573"/>
    </source>
</evidence>
<sequence>MTDLPSETDIAAVLAEFEDDTDAVRTLRRTPQWEFLEKANQLRDARDFFQDYKKAAAPYMEKGFTVLRPKGLPHAGWVKDFPHFIESTVLQTPAGHEVPIELIESSPQLWVLEMSDYNAFYIKATGEEVDEFAVDWDTEDQVGAIAAKGLLHVDDVEVRRQFNPVYLCTDYGAAGLQIAEWAKASRAVPPADRL</sequence>
<name>A0A8I1D7G5_RHOER</name>
<comment type="caution">
    <text evidence="1">The sequence shown here is derived from an EMBL/GenBank/DDBJ whole genome shotgun (WGS) entry which is preliminary data.</text>
</comment>
<organism evidence="1 2">
    <name type="scientific">Rhodococcus erythropolis</name>
    <name type="common">Arthrobacter picolinophilus</name>
    <dbReference type="NCBI Taxonomy" id="1833"/>
    <lineage>
        <taxon>Bacteria</taxon>
        <taxon>Bacillati</taxon>
        <taxon>Actinomycetota</taxon>
        <taxon>Actinomycetes</taxon>
        <taxon>Mycobacteriales</taxon>
        <taxon>Nocardiaceae</taxon>
        <taxon>Rhodococcus</taxon>
        <taxon>Rhodococcus erythropolis group</taxon>
    </lineage>
</organism>
<dbReference type="Proteomes" id="UP000627573">
    <property type="component" value="Unassembled WGS sequence"/>
</dbReference>
<reference evidence="1 2" key="1">
    <citation type="submission" date="2020-12" db="EMBL/GenBank/DDBJ databases">
        <title>Draft genome sequence of furan degrading bacterial strain FUR100.</title>
        <authorList>
            <person name="Woiski C."/>
        </authorList>
    </citation>
    <scope>NUCLEOTIDE SEQUENCE [LARGE SCALE GENOMIC DNA]</scope>
    <source>
        <strain evidence="1 2">FUR100</strain>
    </source>
</reference>
<dbReference type="EMBL" id="JAECSB010000057">
    <property type="protein sequence ID" value="MBH5144197.1"/>
    <property type="molecule type" value="Genomic_DNA"/>
</dbReference>